<evidence type="ECO:0000256" key="1">
    <source>
        <dbReference type="SAM" id="MobiDB-lite"/>
    </source>
</evidence>
<dbReference type="CDD" id="cd14304">
    <property type="entry name" value="UBA2_KPC2"/>
    <property type="match status" value="1"/>
</dbReference>
<dbReference type="InterPro" id="IPR041927">
    <property type="entry name" value="UBA2_UBAC1"/>
</dbReference>
<dbReference type="OrthoDB" id="336240at2759"/>
<keyword evidence="4" id="KW-1185">Reference proteome</keyword>
<feature type="region of interest" description="Disordered" evidence="1">
    <location>
        <begin position="1"/>
        <end position="21"/>
    </location>
</feature>
<dbReference type="Pfam" id="PF00627">
    <property type="entry name" value="UBA"/>
    <property type="match status" value="1"/>
</dbReference>
<organism evidence="3 4">
    <name type="scientific">Allacma fusca</name>
    <dbReference type="NCBI Taxonomy" id="39272"/>
    <lineage>
        <taxon>Eukaryota</taxon>
        <taxon>Metazoa</taxon>
        <taxon>Ecdysozoa</taxon>
        <taxon>Arthropoda</taxon>
        <taxon>Hexapoda</taxon>
        <taxon>Collembola</taxon>
        <taxon>Symphypleona</taxon>
        <taxon>Sminthuridae</taxon>
        <taxon>Allacma</taxon>
    </lineage>
</organism>
<dbReference type="AlphaFoldDB" id="A0A8J2K0C2"/>
<protein>
    <recommendedName>
        <fullName evidence="2">UBA domain-containing protein</fullName>
    </recommendedName>
</protein>
<comment type="caution">
    <text evidence="3">The sequence shown here is derived from an EMBL/GenBank/DDBJ whole genome shotgun (WGS) entry which is preliminary data.</text>
</comment>
<feature type="domain" description="UBA" evidence="2">
    <location>
        <begin position="428"/>
        <end position="468"/>
    </location>
</feature>
<evidence type="ECO:0000259" key="2">
    <source>
        <dbReference type="PROSITE" id="PS50030"/>
    </source>
</evidence>
<dbReference type="PANTHER" id="PTHR46738:SF1">
    <property type="entry name" value="UBIQUITIN-ASSOCIATED DOMAIN-CONTAINING PROTEIN 1"/>
    <property type="match status" value="1"/>
</dbReference>
<accession>A0A8J2K0C2</accession>
<dbReference type="EMBL" id="CAJVCH010200478">
    <property type="protein sequence ID" value="CAG7730808.1"/>
    <property type="molecule type" value="Genomic_DNA"/>
</dbReference>
<feature type="compositionally biased region" description="Polar residues" evidence="1">
    <location>
        <begin position="332"/>
        <end position="343"/>
    </location>
</feature>
<dbReference type="InterPro" id="IPR052476">
    <property type="entry name" value="UBAC1"/>
</dbReference>
<evidence type="ECO:0000313" key="3">
    <source>
        <dbReference type="EMBL" id="CAG7730808.1"/>
    </source>
</evidence>
<feature type="non-terminal residue" evidence="3">
    <location>
        <position position="549"/>
    </location>
</feature>
<dbReference type="GO" id="GO:0000151">
    <property type="term" value="C:ubiquitin ligase complex"/>
    <property type="evidence" value="ECO:0007669"/>
    <property type="project" value="TreeGrafter"/>
</dbReference>
<dbReference type="InterPro" id="IPR057650">
    <property type="entry name" value="UBL_UBAC1"/>
</dbReference>
<dbReference type="InterPro" id="IPR015940">
    <property type="entry name" value="UBA"/>
</dbReference>
<sequence length="549" mass="59965">RVAWPPPPLATQNGQYPNDPTKLRTPVLATKAFRPQGSEIQTNNWTSRNINKVPTSGTNGNLFIRRPKASLNREDNDPVQCTQMFLNSNTVPTHSSVSGKGESRHGVTNLNFLRGVGNVALLRAGRLNVRSGTAKQPTVAALLPLPVSKINQTTPNLACKGIPIGLKLTDKAAAADTKLFGDNIFTAMQYCSLCPTRRHQLQPLESTLFMGIKVQILSSEGHILITQIEPSATVESVKQTALSHFYPTEAASSNTKGEHFRIIHPAQSRTLNDSHVVQEEKVLENDILLFVKRRENKHLDTVGDSELKAPTLTDINAATNSLPPASRGPAVRTSTAPQHESGESTVDFQLELRKIIISLVSLMSTLLHGNTEANLICKEMHTRLKHRLTAAAKPHEGITMQLPPPSEVSCTPMGIIHGLAEAKKREFRPNQKAFESLREMGFADEDICNALRACKNNKDHACEWLLSGGGVVIDDVDTGLDQNSHLFNALVTNPTIRLGLNCPKTLLAFLGILESPASANMWLQDSDTAPVLSAIFKIYHSEKHAAPEL</sequence>
<dbReference type="Pfam" id="PF23326">
    <property type="entry name" value="UBL_UBAC1"/>
    <property type="match status" value="1"/>
</dbReference>
<dbReference type="PROSITE" id="PS50030">
    <property type="entry name" value="UBA"/>
    <property type="match status" value="1"/>
</dbReference>
<dbReference type="SMART" id="SM00165">
    <property type="entry name" value="UBA"/>
    <property type="match status" value="1"/>
</dbReference>
<gene>
    <name evidence="3" type="ORF">AFUS01_LOCUS19425</name>
</gene>
<evidence type="ECO:0000313" key="4">
    <source>
        <dbReference type="Proteomes" id="UP000708208"/>
    </source>
</evidence>
<feature type="region of interest" description="Disordered" evidence="1">
    <location>
        <begin position="314"/>
        <end position="343"/>
    </location>
</feature>
<reference evidence="3" key="1">
    <citation type="submission" date="2021-06" db="EMBL/GenBank/DDBJ databases">
        <authorList>
            <person name="Hodson N. C."/>
            <person name="Mongue J. A."/>
            <person name="Jaron S. K."/>
        </authorList>
    </citation>
    <scope>NUCLEOTIDE SEQUENCE</scope>
</reference>
<dbReference type="Proteomes" id="UP000708208">
    <property type="component" value="Unassembled WGS sequence"/>
</dbReference>
<dbReference type="PANTHER" id="PTHR46738">
    <property type="entry name" value="UBIQUITIN-ASSOCIATED DOMAIN-CONTAINING PROTEIN 1"/>
    <property type="match status" value="1"/>
</dbReference>
<name>A0A8J2K0C2_9HEXA</name>
<feature type="compositionally biased region" description="Polar residues" evidence="1">
    <location>
        <begin position="314"/>
        <end position="323"/>
    </location>
</feature>
<proteinExistence type="predicted"/>